<gene>
    <name evidence="1" type="ORF">CEXT_168001</name>
</gene>
<accession>A0AAV4VTA2</accession>
<keyword evidence="2" id="KW-1185">Reference proteome</keyword>
<comment type="caution">
    <text evidence="1">The sequence shown here is derived from an EMBL/GenBank/DDBJ whole genome shotgun (WGS) entry which is preliminary data.</text>
</comment>
<sequence>MVLQTDVSIYRNDNRNGDEGVISDTMWVLIVTFGARQSVVALSAGVTRLGVGVYSLRFGQSLNKYADSSTCSCRNLMLLNQLMSSLHGFSDWMEFSSIYCFDVVRY</sequence>
<proteinExistence type="predicted"/>
<protein>
    <submittedName>
        <fullName evidence="1">Uncharacterized protein</fullName>
    </submittedName>
</protein>
<dbReference type="EMBL" id="BPLR01015024">
    <property type="protein sequence ID" value="GIY73036.1"/>
    <property type="molecule type" value="Genomic_DNA"/>
</dbReference>
<evidence type="ECO:0000313" key="1">
    <source>
        <dbReference type="EMBL" id="GIY73036.1"/>
    </source>
</evidence>
<dbReference type="AlphaFoldDB" id="A0AAV4VTA2"/>
<evidence type="ECO:0000313" key="2">
    <source>
        <dbReference type="Proteomes" id="UP001054945"/>
    </source>
</evidence>
<reference evidence="1 2" key="1">
    <citation type="submission" date="2021-06" db="EMBL/GenBank/DDBJ databases">
        <title>Caerostris extrusa draft genome.</title>
        <authorList>
            <person name="Kono N."/>
            <person name="Arakawa K."/>
        </authorList>
    </citation>
    <scope>NUCLEOTIDE SEQUENCE [LARGE SCALE GENOMIC DNA]</scope>
</reference>
<organism evidence="1 2">
    <name type="scientific">Caerostris extrusa</name>
    <name type="common">Bark spider</name>
    <name type="synonym">Caerostris bankana</name>
    <dbReference type="NCBI Taxonomy" id="172846"/>
    <lineage>
        <taxon>Eukaryota</taxon>
        <taxon>Metazoa</taxon>
        <taxon>Ecdysozoa</taxon>
        <taxon>Arthropoda</taxon>
        <taxon>Chelicerata</taxon>
        <taxon>Arachnida</taxon>
        <taxon>Araneae</taxon>
        <taxon>Araneomorphae</taxon>
        <taxon>Entelegynae</taxon>
        <taxon>Araneoidea</taxon>
        <taxon>Araneidae</taxon>
        <taxon>Caerostris</taxon>
    </lineage>
</organism>
<name>A0AAV4VTA2_CAEEX</name>
<dbReference type="Proteomes" id="UP001054945">
    <property type="component" value="Unassembled WGS sequence"/>
</dbReference>